<evidence type="ECO:0008006" key="5">
    <source>
        <dbReference type="Google" id="ProtNLM"/>
    </source>
</evidence>
<evidence type="ECO:0000256" key="2">
    <source>
        <dbReference type="SAM" id="MobiDB-lite"/>
    </source>
</evidence>
<keyword evidence="1" id="KW-0175">Coiled coil</keyword>
<proteinExistence type="predicted"/>
<name>A0A173S0F6_9FIRM</name>
<dbReference type="RefSeq" id="WP_055182335.1">
    <property type="nucleotide sequence ID" value="NZ_CYYC01000004.1"/>
</dbReference>
<reference evidence="3 4" key="1">
    <citation type="submission" date="2015-09" db="EMBL/GenBank/DDBJ databases">
        <authorList>
            <consortium name="Pathogen Informatics"/>
        </authorList>
    </citation>
    <scope>NUCLEOTIDE SEQUENCE [LARGE SCALE GENOMIC DNA]</scope>
    <source>
        <strain evidence="3 4">2789STDY5834966</strain>
    </source>
</reference>
<dbReference type="Proteomes" id="UP000095390">
    <property type="component" value="Unassembled WGS sequence"/>
</dbReference>
<gene>
    <name evidence="3" type="ORF">ERS852578_00545</name>
</gene>
<evidence type="ECO:0000313" key="4">
    <source>
        <dbReference type="Proteomes" id="UP000095390"/>
    </source>
</evidence>
<feature type="compositionally biased region" description="Basic and acidic residues" evidence="2">
    <location>
        <begin position="168"/>
        <end position="219"/>
    </location>
</feature>
<sequence>MSDNFELDDNYGINENYSDPQVFIIGQEKAIPEITGQLLIAGENNAQSINFEMDRYYDGIDISDKQINILYSAPRGYADICHPINVKKGEDKIRFTWVVPAHAVMGAGELIFSVEFVGDDYVLKTLSCILEIEDGMLGHELVSPPEDKEWYLEMQSLWENLKETEATRVESETSREQAEKLRAQAETSREQAEKLRAQAEASREQAERKRESASGEAIKKVNTASEASEKAANKCEEITEKATIALQNQDQLEATLNSAIQIKQAITQSQEVVEAARKKVEADKKEINDTIQNSLLESANEILESVKNYFNRAEALYESLYIECDGESPQSRAISIVTIDAATPQIRTKEVGIDFDGGTPMSRSLAV</sequence>
<dbReference type="EMBL" id="CYYC01000004">
    <property type="protein sequence ID" value="CUM83365.1"/>
    <property type="molecule type" value="Genomic_DNA"/>
</dbReference>
<evidence type="ECO:0000313" key="3">
    <source>
        <dbReference type="EMBL" id="CUM83365.1"/>
    </source>
</evidence>
<feature type="region of interest" description="Disordered" evidence="2">
    <location>
        <begin position="168"/>
        <end position="232"/>
    </location>
</feature>
<accession>A0A173S0F6</accession>
<feature type="coiled-coil region" evidence="1">
    <location>
        <begin position="266"/>
        <end position="293"/>
    </location>
</feature>
<dbReference type="OrthoDB" id="9875576at2"/>
<evidence type="ECO:0000256" key="1">
    <source>
        <dbReference type="SAM" id="Coils"/>
    </source>
</evidence>
<protein>
    <recommendedName>
        <fullName evidence="5">DUF2479 domain-containing protein</fullName>
    </recommendedName>
</protein>
<dbReference type="AlphaFoldDB" id="A0A173S0F6"/>
<organism evidence="3 4">
    <name type="scientific">Anaerobutyricum hallii</name>
    <dbReference type="NCBI Taxonomy" id="39488"/>
    <lineage>
        <taxon>Bacteria</taxon>
        <taxon>Bacillati</taxon>
        <taxon>Bacillota</taxon>
        <taxon>Clostridia</taxon>
        <taxon>Lachnospirales</taxon>
        <taxon>Lachnospiraceae</taxon>
        <taxon>Anaerobutyricum</taxon>
    </lineage>
</organism>